<accession>A0A165EVP9</accession>
<feature type="chain" id="PRO_5007857399" description="RanBP2-type domain-containing protein" evidence="1">
    <location>
        <begin position="19"/>
        <end position="79"/>
    </location>
</feature>
<evidence type="ECO:0000313" key="2">
    <source>
        <dbReference type="EMBL" id="KZT07863.1"/>
    </source>
</evidence>
<dbReference type="Proteomes" id="UP000076871">
    <property type="component" value="Unassembled WGS sequence"/>
</dbReference>
<dbReference type="EMBL" id="KV427617">
    <property type="protein sequence ID" value="KZT07863.1"/>
    <property type="molecule type" value="Genomic_DNA"/>
</dbReference>
<name>A0A165EVP9_9APHY</name>
<keyword evidence="3" id="KW-1185">Reference proteome</keyword>
<feature type="signal peptide" evidence="1">
    <location>
        <begin position="1"/>
        <end position="18"/>
    </location>
</feature>
<gene>
    <name evidence="2" type="ORF">LAESUDRAFT_87010</name>
</gene>
<evidence type="ECO:0000313" key="3">
    <source>
        <dbReference type="Proteomes" id="UP000076871"/>
    </source>
</evidence>
<dbReference type="InParanoid" id="A0A165EVP9"/>
<protein>
    <recommendedName>
        <fullName evidence="4">RanBP2-type domain-containing protein</fullName>
    </recommendedName>
</protein>
<evidence type="ECO:0008006" key="4">
    <source>
        <dbReference type="Google" id="ProtNLM"/>
    </source>
</evidence>
<dbReference type="GeneID" id="63831879"/>
<dbReference type="AlphaFoldDB" id="A0A165EVP9"/>
<proteinExistence type="predicted"/>
<sequence length="79" mass="9095">MLFFRVLTLILFIRKACMLVSLDHPPSERSASMNEPSGWLICRCRDAVARVTCNRCWSAETVPRGGFHGRSREERMSHN</sequence>
<dbReference type="RefSeq" id="XP_040765603.1">
    <property type="nucleotide sequence ID" value="XM_040914852.1"/>
</dbReference>
<evidence type="ECO:0000256" key="1">
    <source>
        <dbReference type="SAM" id="SignalP"/>
    </source>
</evidence>
<organism evidence="2 3">
    <name type="scientific">Laetiporus sulphureus 93-53</name>
    <dbReference type="NCBI Taxonomy" id="1314785"/>
    <lineage>
        <taxon>Eukaryota</taxon>
        <taxon>Fungi</taxon>
        <taxon>Dikarya</taxon>
        <taxon>Basidiomycota</taxon>
        <taxon>Agaricomycotina</taxon>
        <taxon>Agaricomycetes</taxon>
        <taxon>Polyporales</taxon>
        <taxon>Laetiporus</taxon>
    </lineage>
</organism>
<keyword evidence="1" id="KW-0732">Signal</keyword>
<reference evidence="2 3" key="1">
    <citation type="journal article" date="2016" name="Mol. Biol. Evol.">
        <title>Comparative Genomics of Early-Diverging Mushroom-Forming Fungi Provides Insights into the Origins of Lignocellulose Decay Capabilities.</title>
        <authorList>
            <person name="Nagy L.G."/>
            <person name="Riley R."/>
            <person name="Tritt A."/>
            <person name="Adam C."/>
            <person name="Daum C."/>
            <person name="Floudas D."/>
            <person name="Sun H."/>
            <person name="Yadav J.S."/>
            <person name="Pangilinan J."/>
            <person name="Larsson K.H."/>
            <person name="Matsuura K."/>
            <person name="Barry K."/>
            <person name="Labutti K."/>
            <person name="Kuo R."/>
            <person name="Ohm R.A."/>
            <person name="Bhattacharya S.S."/>
            <person name="Shirouzu T."/>
            <person name="Yoshinaga Y."/>
            <person name="Martin F.M."/>
            <person name="Grigoriev I.V."/>
            <person name="Hibbett D.S."/>
        </authorList>
    </citation>
    <scope>NUCLEOTIDE SEQUENCE [LARGE SCALE GENOMIC DNA]</scope>
    <source>
        <strain evidence="2 3">93-53</strain>
    </source>
</reference>